<evidence type="ECO:0000256" key="4">
    <source>
        <dbReference type="ARBA" id="ARBA00022481"/>
    </source>
</evidence>
<evidence type="ECO:0000313" key="11">
    <source>
        <dbReference type="Proteomes" id="UP000007102"/>
    </source>
</evidence>
<dbReference type="STRING" id="868864.Dester_1164"/>
<dbReference type="GO" id="GO:0015628">
    <property type="term" value="P:protein secretion by the type II secretion system"/>
    <property type="evidence" value="ECO:0007669"/>
    <property type="project" value="InterPro"/>
</dbReference>
<dbReference type="HOGENOM" id="CLU_1956082_0_0_0"/>
<accession>F0S0C1</accession>
<dbReference type="InterPro" id="IPR010052">
    <property type="entry name" value="T2SS_protein-GspI"/>
</dbReference>
<evidence type="ECO:0008006" key="12">
    <source>
        <dbReference type="Google" id="ProtNLM"/>
    </source>
</evidence>
<dbReference type="InterPro" id="IPR012902">
    <property type="entry name" value="N_methyl_site"/>
</dbReference>
<dbReference type="OrthoDB" id="5741561at2"/>
<dbReference type="EMBL" id="CP002543">
    <property type="protein sequence ID" value="ADY73800.1"/>
    <property type="molecule type" value="Genomic_DNA"/>
</dbReference>
<dbReference type="GO" id="GO:0005886">
    <property type="term" value="C:plasma membrane"/>
    <property type="evidence" value="ECO:0007669"/>
    <property type="project" value="UniProtKB-SubCell"/>
</dbReference>
<proteinExistence type="inferred from homology"/>
<dbReference type="InParanoid" id="F0S0C1"/>
<sequence>MKRKGFSIVEVLIALAIFSIAILGIGATIVYNIKFAKINKLRERALYKADKLLNYLTSLPYDSSCLTVGIRNCQTDAGTCCNGFAGDPKISYSVENLETDMKKISVTVRFKSGDYEGGVSLEQIKGNW</sequence>
<evidence type="ECO:0000256" key="7">
    <source>
        <dbReference type="ARBA" id="ARBA00022989"/>
    </source>
</evidence>
<evidence type="ECO:0000256" key="3">
    <source>
        <dbReference type="ARBA" id="ARBA00022475"/>
    </source>
</evidence>
<gene>
    <name evidence="10" type="ordered locus">Dester_1164</name>
</gene>
<evidence type="ECO:0000256" key="1">
    <source>
        <dbReference type="ARBA" id="ARBA00004377"/>
    </source>
</evidence>
<dbReference type="PANTHER" id="PTHR38779:SF2">
    <property type="entry name" value="TYPE II SECRETION SYSTEM PROTEIN I-RELATED"/>
    <property type="match status" value="1"/>
</dbReference>
<dbReference type="Pfam" id="PF07963">
    <property type="entry name" value="N_methyl"/>
    <property type="match status" value="1"/>
</dbReference>
<keyword evidence="7 9" id="KW-1133">Transmembrane helix</keyword>
<protein>
    <recommendedName>
        <fullName evidence="12">Prepilin-type N-terminal cleavage/methylation domain-containing protein</fullName>
    </recommendedName>
</protein>
<organism evidence="10 11">
    <name type="scientific">Desulfurobacterium thermolithotrophum (strain DSM 11699 / BSA)</name>
    <dbReference type="NCBI Taxonomy" id="868864"/>
    <lineage>
        <taxon>Bacteria</taxon>
        <taxon>Pseudomonadati</taxon>
        <taxon>Aquificota</taxon>
        <taxon>Aquificia</taxon>
        <taxon>Desulfurobacteriales</taxon>
        <taxon>Desulfurobacteriaceae</taxon>
        <taxon>Desulfurobacterium</taxon>
    </lineage>
</organism>
<evidence type="ECO:0000256" key="8">
    <source>
        <dbReference type="ARBA" id="ARBA00023136"/>
    </source>
</evidence>
<evidence type="ECO:0000313" key="10">
    <source>
        <dbReference type="EMBL" id="ADY73800.1"/>
    </source>
</evidence>
<comment type="subcellular location">
    <subcellularLocation>
        <location evidence="1">Cell inner membrane</location>
        <topology evidence="1">Single-pass membrane protein</topology>
    </subcellularLocation>
</comment>
<dbReference type="GO" id="GO:0015627">
    <property type="term" value="C:type II protein secretion system complex"/>
    <property type="evidence" value="ECO:0007669"/>
    <property type="project" value="InterPro"/>
</dbReference>
<reference evidence="10 11" key="1">
    <citation type="journal article" date="2011" name="Stand. Genomic Sci.">
        <title>Complete genome sequence of the thermophilic sulfur-reducer Desulfurobacterium thermolithotrophum type strain (BSA(T)) from a deep-sea hydrothermal vent.</title>
        <authorList>
            <person name="Goker M."/>
            <person name="Daligault H."/>
            <person name="Mwirichia R."/>
            <person name="Lapidus A."/>
            <person name="Lucas S."/>
            <person name="Deshpande S."/>
            <person name="Pagani I."/>
            <person name="Tapia R."/>
            <person name="Cheng J.F."/>
            <person name="Goodwin L."/>
            <person name="Pitluck S."/>
            <person name="Liolios K."/>
            <person name="Ivanova N."/>
            <person name="Mavromatis K."/>
            <person name="Mikhailova N."/>
            <person name="Pati A."/>
            <person name="Chen A."/>
            <person name="Palaniappan K."/>
            <person name="Han C."/>
            <person name="Land M."/>
            <person name="Hauser L."/>
            <person name="Pan C."/>
            <person name="Brambilla E.M."/>
            <person name="Rohde M."/>
            <person name="Spring S."/>
            <person name="Sikorski J."/>
            <person name="Wirth R."/>
            <person name="Detter J.C."/>
            <person name="Woyke T."/>
            <person name="Bristow J."/>
            <person name="Eisen J.A."/>
            <person name="Markowitz V."/>
            <person name="Hugenholtz P."/>
            <person name="Kyrpides N.C."/>
            <person name="Klenk H.P."/>
        </authorList>
    </citation>
    <scope>NUCLEOTIDE SEQUENCE [LARGE SCALE GENOMIC DNA]</scope>
    <source>
        <strain evidence="11">DSM 11699 / BSA</strain>
    </source>
</reference>
<dbReference type="KEGG" id="dte:Dester_1164"/>
<dbReference type="Proteomes" id="UP000007102">
    <property type="component" value="Chromosome"/>
</dbReference>
<evidence type="ECO:0000256" key="6">
    <source>
        <dbReference type="ARBA" id="ARBA00022692"/>
    </source>
</evidence>
<keyword evidence="3" id="KW-1003">Cell membrane</keyword>
<dbReference type="PANTHER" id="PTHR38779">
    <property type="entry name" value="TYPE II SECRETION SYSTEM PROTEIN I-RELATED"/>
    <property type="match status" value="1"/>
</dbReference>
<comment type="similarity">
    <text evidence="2">Belongs to the GSP I family.</text>
</comment>
<keyword evidence="8 9" id="KW-0472">Membrane</keyword>
<evidence type="ECO:0000256" key="5">
    <source>
        <dbReference type="ARBA" id="ARBA00022519"/>
    </source>
</evidence>
<evidence type="ECO:0000256" key="9">
    <source>
        <dbReference type="SAM" id="Phobius"/>
    </source>
</evidence>
<keyword evidence="4" id="KW-0488">Methylation</keyword>
<dbReference type="NCBIfam" id="TIGR02532">
    <property type="entry name" value="IV_pilin_GFxxxE"/>
    <property type="match status" value="1"/>
</dbReference>
<dbReference type="AlphaFoldDB" id="F0S0C1"/>
<keyword evidence="6 9" id="KW-0812">Transmembrane</keyword>
<keyword evidence="5" id="KW-0997">Cell inner membrane</keyword>
<reference evidence="11" key="2">
    <citation type="submission" date="2011-02" db="EMBL/GenBank/DDBJ databases">
        <title>The complete genome of Desulfurobacterium thermolithotrophum DSM 11699.</title>
        <authorList>
            <consortium name="US DOE Joint Genome Institute (JGI-PGF)"/>
            <person name="Lucas S."/>
            <person name="Copeland A."/>
            <person name="Lapidus A."/>
            <person name="Bruce D."/>
            <person name="Goodwin L."/>
            <person name="Pitluck S."/>
            <person name="Kyrpides N."/>
            <person name="Mavromatis K."/>
            <person name="Pagani I."/>
            <person name="Ivanova N."/>
            <person name="Mikhailova N."/>
            <person name="Daligault H."/>
            <person name="Detter J.C."/>
            <person name="Tapia R."/>
            <person name="Han C."/>
            <person name="Land M."/>
            <person name="Hauser L."/>
            <person name="Markowitz V."/>
            <person name="Cheng J.-F."/>
            <person name="Hugenholtz P."/>
            <person name="Woyke T."/>
            <person name="Wu D."/>
            <person name="Spring S."/>
            <person name="Brambilla E."/>
            <person name="Klenk H.-P."/>
            <person name="Eisen J.A."/>
        </authorList>
    </citation>
    <scope>NUCLEOTIDE SEQUENCE [LARGE SCALE GENOMIC DNA]</scope>
    <source>
        <strain evidence="11">DSM 11699 / BSA</strain>
    </source>
</reference>
<keyword evidence="11" id="KW-1185">Reference proteome</keyword>
<dbReference type="eggNOG" id="COG4967">
    <property type="taxonomic scope" value="Bacteria"/>
</dbReference>
<evidence type="ECO:0000256" key="2">
    <source>
        <dbReference type="ARBA" id="ARBA00008358"/>
    </source>
</evidence>
<dbReference type="RefSeq" id="WP_013638752.1">
    <property type="nucleotide sequence ID" value="NC_015185.1"/>
</dbReference>
<feature type="transmembrane region" description="Helical" evidence="9">
    <location>
        <begin position="12"/>
        <end position="33"/>
    </location>
</feature>
<name>F0S0C1_DESTD</name>